<feature type="transmembrane region" description="Helical" evidence="1">
    <location>
        <begin position="51"/>
        <end position="76"/>
    </location>
</feature>
<evidence type="ECO:0008006" key="4">
    <source>
        <dbReference type="Google" id="ProtNLM"/>
    </source>
</evidence>
<comment type="caution">
    <text evidence="2">The sequence shown here is derived from an EMBL/GenBank/DDBJ whole genome shotgun (WGS) entry which is preliminary data.</text>
</comment>
<keyword evidence="1" id="KW-1133">Transmembrane helix</keyword>
<keyword evidence="1" id="KW-0472">Membrane</keyword>
<evidence type="ECO:0000256" key="1">
    <source>
        <dbReference type="SAM" id="Phobius"/>
    </source>
</evidence>
<organism evidence="2 3">
    <name type="scientific">Kibdelosporangium banguiense</name>
    <dbReference type="NCBI Taxonomy" id="1365924"/>
    <lineage>
        <taxon>Bacteria</taxon>
        <taxon>Bacillati</taxon>
        <taxon>Actinomycetota</taxon>
        <taxon>Actinomycetes</taxon>
        <taxon>Pseudonocardiales</taxon>
        <taxon>Pseudonocardiaceae</taxon>
        <taxon>Kibdelosporangium</taxon>
    </lineage>
</organism>
<proteinExistence type="predicted"/>
<feature type="transmembrane region" description="Helical" evidence="1">
    <location>
        <begin position="83"/>
        <end position="105"/>
    </location>
</feature>
<gene>
    <name evidence="2" type="ORF">JOF56_010314</name>
</gene>
<name>A0ABS4TZU0_9PSEU</name>
<dbReference type="Proteomes" id="UP001519332">
    <property type="component" value="Unassembled WGS sequence"/>
</dbReference>
<dbReference type="Pfam" id="PF14325">
    <property type="entry name" value="DUF4383"/>
    <property type="match status" value="1"/>
</dbReference>
<keyword evidence="3" id="KW-1185">Reference proteome</keyword>
<reference evidence="2 3" key="1">
    <citation type="submission" date="2021-03" db="EMBL/GenBank/DDBJ databases">
        <title>Sequencing the genomes of 1000 actinobacteria strains.</title>
        <authorList>
            <person name="Klenk H.-P."/>
        </authorList>
    </citation>
    <scope>NUCLEOTIDE SEQUENCE [LARGE SCALE GENOMIC DNA]</scope>
    <source>
        <strain evidence="2 3">DSM 46670</strain>
    </source>
</reference>
<dbReference type="RefSeq" id="WP_209646618.1">
    <property type="nucleotide sequence ID" value="NZ_JAGINW010000001.1"/>
</dbReference>
<accession>A0ABS4TZU0</accession>
<keyword evidence="1" id="KW-0812">Transmembrane</keyword>
<evidence type="ECO:0000313" key="2">
    <source>
        <dbReference type="EMBL" id="MBP2329929.1"/>
    </source>
</evidence>
<feature type="transmembrane region" description="Helical" evidence="1">
    <location>
        <begin position="117"/>
        <end position="136"/>
    </location>
</feature>
<dbReference type="EMBL" id="JAGINW010000001">
    <property type="protein sequence ID" value="MBP2329929.1"/>
    <property type="molecule type" value="Genomic_DNA"/>
</dbReference>
<evidence type="ECO:0000313" key="3">
    <source>
        <dbReference type="Proteomes" id="UP001519332"/>
    </source>
</evidence>
<protein>
    <recommendedName>
        <fullName evidence="4">DUF4383 domain-containing protein</fullName>
    </recommendedName>
</protein>
<sequence length="155" mass="16461">MSAHRLLRLFVLAVGLFFVVLSISGFAAISDESSRGGDLRGGNPPGLLWDLFGVSTVLNFIHFLLGALTIATAIVAGRSKVGLWTVVIGFGLVVGYDIVSLAARPGYDPLAVNPADLWLHAVTLVIMVAMAVLPVADDRRPARTSRSAGVTVHWR</sequence>